<dbReference type="SUPFAM" id="SSF55315">
    <property type="entry name" value="L30e-like"/>
    <property type="match status" value="1"/>
</dbReference>
<comment type="subcellular location">
    <subcellularLocation>
        <location evidence="2 6">Cytoplasm</location>
    </subcellularLocation>
</comment>
<feature type="domain" description="eRF1/Pelota-like N-terminal" evidence="8">
    <location>
        <begin position="1"/>
        <end position="130"/>
    </location>
</feature>
<dbReference type="InterPro" id="IPR005140">
    <property type="entry name" value="eRF1_Pelota-like_N"/>
</dbReference>
<organism evidence="10">
    <name type="scientific">Salpingoeca rosetta (strain ATCC 50818 / BSB-021)</name>
    <dbReference type="NCBI Taxonomy" id="946362"/>
    <lineage>
        <taxon>Eukaryota</taxon>
        <taxon>Choanoflagellata</taxon>
        <taxon>Craspedida</taxon>
        <taxon>Salpingoecidae</taxon>
        <taxon>Salpingoeca</taxon>
    </lineage>
</organism>
<dbReference type="GO" id="GO:0005737">
    <property type="term" value="C:cytoplasm"/>
    <property type="evidence" value="ECO:0007669"/>
    <property type="project" value="UniProtKB-SubCell"/>
</dbReference>
<dbReference type="eggNOG" id="KOG2869">
    <property type="taxonomic scope" value="Eukaryota"/>
</dbReference>
<dbReference type="Proteomes" id="UP000007799">
    <property type="component" value="Unassembled WGS sequence"/>
</dbReference>
<feature type="region of interest" description="Disordered" evidence="7">
    <location>
        <begin position="373"/>
        <end position="409"/>
    </location>
</feature>
<keyword evidence="4 6" id="KW-0963">Cytoplasm</keyword>
<gene>
    <name evidence="9" type="ORF">PTSG_11088</name>
</gene>
<proteinExistence type="inferred from homology"/>
<dbReference type="FunFam" id="2.30.30.870:FF:000001">
    <property type="entry name" value="Protein pelota homolog"/>
    <property type="match status" value="1"/>
</dbReference>
<dbReference type="OMA" id="DDLWHLK"/>
<dbReference type="InterPro" id="IPR029064">
    <property type="entry name" value="Ribosomal_eL30-like_sf"/>
</dbReference>
<dbReference type="Gene3D" id="3.30.1330.30">
    <property type="match status" value="1"/>
</dbReference>
<name>F2US38_SALR5</name>
<evidence type="ECO:0000259" key="8">
    <source>
        <dbReference type="SMART" id="SM01194"/>
    </source>
</evidence>
<comment type="cofactor">
    <cofactor evidence="1 6">
        <name>a divalent metal cation</name>
        <dbReference type="ChEBI" id="CHEBI:60240"/>
    </cofactor>
</comment>
<dbReference type="OrthoDB" id="10249111at2759"/>
<dbReference type="InterPro" id="IPR004405">
    <property type="entry name" value="TF_pelota"/>
</dbReference>
<evidence type="ECO:0000256" key="1">
    <source>
        <dbReference type="ARBA" id="ARBA00001968"/>
    </source>
</evidence>
<dbReference type="InterPro" id="IPR038069">
    <property type="entry name" value="Pelota/DOM34_N"/>
</dbReference>
<dbReference type="PANTHER" id="PTHR10853">
    <property type="entry name" value="PELOTA"/>
    <property type="match status" value="1"/>
</dbReference>
<evidence type="ECO:0000313" key="9">
    <source>
        <dbReference type="EMBL" id="EGD80443.1"/>
    </source>
</evidence>
<dbReference type="GO" id="GO:0046872">
    <property type="term" value="F:metal ion binding"/>
    <property type="evidence" value="ECO:0007669"/>
    <property type="project" value="UniProtKB-KW"/>
</dbReference>
<accession>F2US38</accession>
<dbReference type="STRING" id="946362.F2US38"/>
<dbReference type="Pfam" id="PF03465">
    <property type="entry name" value="eRF1_3"/>
    <property type="match status" value="1"/>
</dbReference>
<dbReference type="InParanoid" id="F2US38"/>
<dbReference type="SUPFAM" id="SSF53137">
    <property type="entry name" value="Translational machinery components"/>
    <property type="match status" value="1"/>
</dbReference>
<dbReference type="FunCoup" id="F2US38">
    <property type="interactions" value="555"/>
</dbReference>
<dbReference type="EMBL" id="GL832993">
    <property type="protein sequence ID" value="EGD80443.1"/>
    <property type="molecule type" value="Genomic_DNA"/>
</dbReference>
<reference evidence="9" key="1">
    <citation type="submission" date="2009-08" db="EMBL/GenBank/DDBJ databases">
        <title>Annotation of Salpingoeca rosetta.</title>
        <authorList>
            <consortium name="The Broad Institute Genome Sequencing Platform"/>
            <person name="Russ C."/>
            <person name="Cuomo C."/>
            <person name="Burger G."/>
            <person name="Gray M.W."/>
            <person name="Holland P.W.H."/>
            <person name="King N."/>
            <person name="Lang F.B.F."/>
            <person name="Roger A.J."/>
            <person name="Ruiz-Trillo I."/>
            <person name="Young S.K."/>
            <person name="Zeng Q."/>
            <person name="Gargeya S."/>
            <person name="Alvarado L."/>
            <person name="Berlin A."/>
            <person name="Chapman S.B."/>
            <person name="Chen Z."/>
            <person name="Freedman E."/>
            <person name="Gellesch M."/>
            <person name="Goldberg J."/>
            <person name="Griggs A."/>
            <person name="Gujja S."/>
            <person name="Heilman E."/>
            <person name="Heiman D."/>
            <person name="Howarth C."/>
            <person name="Mehta T."/>
            <person name="Neiman D."/>
            <person name="Pearson M."/>
            <person name="Roberts A."/>
            <person name="Saif S."/>
            <person name="Shea T."/>
            <person name="Shenoy N."/>
            <person name="Sisk P."/>
            <person name="Stolte C."/>
            <person name="Sykes S."/>
            <person name="White J."/>
            <person name="Yandava C."/>
            <person name="Haas B."/>
            <person name="Nusbaum C."/>
            <person name="Birren B."/>
        </authorList>
    </citation>
    <scope>NUCLEOTIDE SEQUENCE [LARGE SCALE GENOMIC DNA]</scope>
    <source>
        <strain evidence="9">ATCC 50818</strain>
    </source>
</reference>
<evidence type="ECO:0000256" key="3">
    <source>
        <dbReference type="ARBA" id="ARBA00009504"/>
    </source>
</evidence>
<dbReference type="Gene3D" id="2.30.30.870">
    <property type="entry name" value="Pelota, domain A"/>
    <property type="match status" value="1"/>
</dbReference>
<dbReference type="NCBIfam" id="TIGR00111">
    <property type="entry name" value="pelota"/>
    <property type="match status" value="1"/>
</dbReference>
<evidence type="ECO:0000256" key="5">
    <source>
        <dbReference type="ARBA" id="ARBA00022723"/>
    </source>
</evidence>
<dbReference type="SUPFAM" id="SSF159065">
    <property type="entry name" value="Dom34/Pelota N-terminal domain-like"/>
    <property type="match status" value="1"/>
</dbReference>
<evidence type="ECO:0000256" key="4">
    <source>
        <dbReference type="ARBA" id="ARBA00022490"/>
    </source>
</evidence>
<dbReference type="GO" id="GO:0070966">
    <property type="term" value="P:nuclear-transcribed mRNA catabolic process, no-go decay"/>
    <property type="evidence" value="ECO:0007669"/>
    <property type="project" value="InterPro"/>
</dbReference>
<dbReference type="InterPro" id="IPR042226">
    <property type="entry name" value="eFR1_2_sf"/>
</dbReference>
<dbReference type="SMART" id="SM01194">
    <property type="entry name" value="eRF1_1"/>
    <property type="match status" value="1"/>
</dbReference>
<dbReference type="FunFam" id="3.30.1330.30:FF:000008">
    <property type="entry name" value="Protein pelota homolog"/>
    <property type="match status" value="1"/>
</dbReference>
<dbReference type="GO" id="GO:0070481">
    <property type="term" value="P:nuclear-transcribed mRNA catabolic process, non-stop decay"/>
    <property type="evidence" value="ECO:0007669"/>
    <property type="project" value="InterPro"/>
</dbReference>
<evidence type="ECO:0000313" key="10">
    <source>
        <dbReference type="Proteomes" id="UP000007799"/>
    </source>
</evidence>
<dbReference type="GeneID" id="16068534"/>
<evidence type="ECO:0000256" key="6">
    <source>
        <dbReference type="RuleBase" id="RU362019"/>
    </source>
</evidence>
<comment type="function">
    <text evidence="6">Component of the Pelota-HBS1L complex, a complex that recognizes stalled ribosomes and triggers the No-Go Decay (NGD) pathway. In the Pelota-HBS1L complex, pelo recognizes ribosomes stalled at the 3' end of an mRNA and engages stalled ribosomes by destabilizing mRNA in the mRNA channel.</text>
</comment>
<dbReference type="KEGG" id="sre:PTSG_11088"/>
<dbReference type="AlphaFoldDB" id="F2US38"/>
<dbReference type="Pfam" id="PF26356">
    <property type="entry name" value="Pelota_N"/>
    <property type="match status" value="1"/>
</dbReference>
<evidence type="ECO:0000256" key="2">
    <source>
        <dbReference type="ARBA" id="ARBA00004496"/>
    </source>
</evidence>
<evidence type="ECO:0000256" key="7">
    <source>
        <dbReference type="SAM" id="MobiDB-lite"/>
    </source>
</evidence>
<keyword evidence="5 6" id="KW-0479">Metal-binding</keyword>
<dbReference type="GO" id="GO:0071025">
    <property type="term" value="P:RNA surveillance"/>
    <property type="evidence" value="ECO:0007669"/>
    <property type="project" value="InterPro"/>
</dbReference>
<dbReference type="GO" id="GO:0070651">
    <property type="term" value="P:nonfunctional rRNA decay"/>
    <property type="evidence" value="ECO:0007669"/>
    <property type="project" value="TreeGrafter"/>
</dbReference>
<feature type="compositionally biased region" description="Acidic residues" evidence="7">
    <location>
        <begin position="373"/>
        <end position="402"/>
    </location>
</feature>
<sequence>MKLLRRNFDNEGGGEVRVEAVEAEDMWQLYNLIHEGDVVKAKTSRKVQRETATGSQVSEKVMLNLAVRVEDIDFDPEGSTIRLKGKNVEENKFVKLGQYHTLELGLRRAFTLRKTEWTSVELERLELAVNPVKSADLAAVLMEPGTANVCLITTNMTLVRAKILVNIPKKRKMNASARDKALTRFFDEVFQAIRKHIDFDVVKAVILASPGFLAEDFLKYMLAKATQHDIAAIKNNKGCFMTVTCPSSHVHDLKTVLANEEVQARVKDTKAAQEVHALNAFFEMMSKEPDRAFYGYKHVLLATEKHAVETLLITDSLFRSNNIVERKKYAALVLITDSLFRSNNIFSSLHVSGEQLAQISGIAAILRFPLPEIEDEADSDSSDDDDGDDDDGDDDDDEEGGDGDGRGLE</sequence>
<dbReference type="GO" id="GO:0032790">
    <property type="term" value="P:ribosome disassembly"/>
    <property type="evidence" value="ECO:0007669"/>
    <property type="project" value="TreeGrafter"/>
</dbReference>
<dbReference type="InterPro" id="IPR005141">
    <property type="entry name" value="eRF1_2"/>
</dbReference>
<dbReference type="Gene3D" id="3.30.420.60">
    <property type="entry name" value="eRF1 domain 2"/>
    <property type="match status" value="1"/>
</dbReference>
<keyword evidence="10" id="KW-1185">Reference proteome</keyword>
<comment type="similarity">
    <text evidence="3 6">Belongs to the eukaryotic release factor 1 family. Pelota subfamily.</text>
</comment>
<dbReference type="PANTHER" id="PTHR10853:SF0">
    <property type="entry name" value="PROTEIN PELOTA HOMOLOG"/>
    <property type="match status" value="1"/>
</dbReference>
<dbReference type="InterPro" id="IPR005142">
    <property type="entry name" value="eRF1_3"/>
</dbReference>
<dbReference type="RefSeq" id="XP_004988007.1">
    <property type="nucleotide sequence ID" value="XM_004987950.1"/>
</dbReference>
<dbReference type="Pfam" id="PF03464">
    <property type="entry name" value="eRF1_2"/>
    <property type="match status" value="1"/>
</dbReference>
<dbReference type="InterPro" id="IPR058547">
    <property type="entry name" value="Pelota_N"/>
</dbReference>
<protein>
    <recommendedName>
        <fullName evidence="6">Protein pelota homolog</fullName>
    </recommendedName>
</protein>